<organism evidence="2 3">
    <name type="scientific">Anaeramoeba flamelloides</name>
    <dbReference type="NCBI Taxonomy" id="1746091"/>
    <lineage>
        <taxon>Eukaryota</taxon>
        <taxon>Metamonada</taxon>
        <taxon>Anaeramoebidae</taxon>
        <taxon>Anaeramoeba</taxon>
    </lineage>
</organism>
<accession>A0ABQ8XWM5</accession>
<comment type="caution">
    <text evidence="2">The sequence shown here is derived from an EMBL/GenBank/DDBJ whole genome shotgun (WGS) entry which is preliminary data.</text>
</comment>
<proteinExistence type="predicted"/>
<keyword evidence="3" id="KW-1185">Reference proteome</keyword>
<feature type="region of interest" description="Disordered" evidence="1">
    <location>
        <begin position="171"/>
        <end position="190"/>
    </location>
</feature>
<reference evidence="2" key="1">
    <citation type="submission" date="2022-08" db="EMBL/GenBank/DDBJ databases">
        <title>Novel sulfate-reducing endosymbionts in the free-living metamonad Anaeramoeba.</title>
        <authorList>
            <person name="Jerlstrom-Hultqvist J."/>
            <person name="Cepicka I."/>
            <person name="Gallot-Lavallee L."/>
            <person name="Salas-Leiva D."/>
            <person name="Curtis B.A."/>
            <person name="Zahonova K."/>
            <person name="Pipaliya S."/>
            <person name="Dacks J."/>
            <person name="Roger A.J."/>
        </authorList>
    </citation>
    <scope>NUCLEOTIDE SEQUENCE</scope>
    <source>
        <strain evidence="2">Schooner1</strain>
    </source>
</reference>
<dbReference type="Proteomes" id="UP001150062">
    <property type="component" value="Unassembled WGS sequence"/>
</dbReference>
<gene>
    <name evidence="2" type="ORF">M0813_03433</name>
</gene>
<feature type="compositionally biased region" description="Basic and acidic residues" evidence="1">
    <location>
        <begin position="234"/>
        <end position="258"/>
    </location>
</feature>
<feature type="region of interest" description="Disordered" evidence="1">
    <location>
        <begin position="232"/>
        <end position="296"/>
    </location>
</feature>
<evidence type="ECO:0000256" key="1">
    <source>
        <dbReference type="SAM" id="MobiDB-lite"/>
    </source>
</evidence>
<feature type="compositionally biased region" description="Basic residues" evidence="1">
    <location>
        <begin position="171"/>
        <end position="183"/>
    </location>
</feature>
<feature type="compositionally biased region" description="Low complexity" evidence="1">
    <location>
        <begin position="371"/>
        <end position="391"/>
    </location>
</feature>
<protein>
    <submittedName>
        <fullName evidence="2">Uncharacterized protein</fullName>
    </submittedName>
</protein>
<feature type="region of interest" description="Disordered" evidence="1">
    <location>
        <begin position="333"/>
        <end position="464"/>
    </location>
</feature>
<feature type="compositionally biased region" description="Polar residues" evidence="1">
    <location>
        <begin position="333"/>
        <end position="347"/>
    </location>
</feature>
<evidence type="ECO:0000313" key="3">
    <source>
        <dbReference type="Proteomes" id="UP001150062"/>
    </source>
</evidence>
<feature type="compositionally biased region" description="Low complexity" evidence="1">
    <location>
        <begin position="278"/>
        <end position="296"/>
    </location>
</feature>
<sequence>MGIHYSSYPKVEVIKNKKKIQEFYKLFENSNLCVVLLDEKNQVFRYNPFLIKRFSISPKVIQTNVGHSAVSNNKPGGKGILTYYQPQFKLSSTILLLKLFEKVNQNHTAEITLLMRNTKNPDDIFFAKNFLRKIQIGKQTLTLISLIRLKETILDYYLSENEATIKKLKPKITHQKSKKREKKNTKEQIEKVKVKVNEKKAKSNSGNLQNPFFFDNFGSLKNYQPSIVELDSDSDQKDNQENTNHVDQKNDQIDKDNSTDDEDSSYDSLVEPLTDLENFSNRNSVNQNQNSNLNQRNNIQNQDQTNILTCAFDMSNLITHNYSNYNSSLTKNSKLFPNEPNSNTNGFQEGLTIKTKKDKNRKSNSQKKNNKNTFKNKNNGKNQKTTYQRNRINIKNKRNKTNNNRKKPSHNKIIYTFKNSNKNNSRSKIQNKPNHNSQTNTDTTHTYTNNKNNRFDCYNNPNTMNKRNKKIRIREKFKAKFDTQQKYKTKRKFKNYNTNININNITNKTNNYKINNINNTTNKNITNININNKSTIKNTRNNNNFTINKINKNSTVNKNIANNKSTVENTRNNKIHANTNLNKNNLHNSKMTIGNTKIHANTNINKNNFNENTFNNKGTTNNNKSTINNNIFKNRITVKNTIYKFVINEDQKFETDLENILPCSKEIDNIFQDYELKIQSADSQLD</sequence>
<dbReference type="EMBL" id="JAOAOG010000240">
    <property type="protein sequence ID" value="KAJ6237026.1"/>
    <property type="molecule type" value="Genomic_DNA"/>
</dbReference>
<feature type="compositionally biased region" description="Basic residues" evidence="1">
    <location>
        <begin position="392"/>
        <end position="410"/>
    </location>
</feature>
<feature type="compositionally biased region" description="Basic residues" evidence="1">
    <location>
        <begin position="354"/>
        <end position="370"/>
    </location>
</feature>
<feature type="compositionally biased region" description="Low complexity" evidence="1">
    <location>
        <begin position="418"/>
        <end position="452"/>
    </location>
</feature>
<evidence type="ECO:0000313" key="2">
    <source>
        <dbReference type="EMBL" id="KAJ6237026.1"/>
    </source>
</evidence>
<name>A0ABQ8XWM5_9EUKA</name>